<name>A0A7S3E353_9CHLO</name>
<dbReference type="InterPro" id="IPR007763">
    <property type="entry name" value="NDUFA12"/>
</dbReference>
<dbReference type="GO" id="GO:0005743">
    <property type="term" value="C:mitochondrial inner membrane"/>
    <property type="evidence" value="ECO:0007669"/>
    <property type="project" value="UniProtKB-SubCell"/>
</dbReference>
<organism evidence="3">
    <name type="scientific">Chloropicon laureae</name>
    <dbReference type="NCBI Taxonomy" id="464258"/>
    <lineage>
        <taxon>Eukaryota</taxon>
        <taxon>Viridiplantae</taxon>
        <taxon>Chlorophyta</taxon>
        <taxon>Chloropicophyceae</taxon>
        <taxon>Chloropicales</taxon>
        <taxon>Chloropicaceae</taxon>
        <taxon>Chloropicon</taxon>
    </lineage>
</organism>
<dbReference type="EMBL" id="HBHU01006229">
    <property type="protein sequence ID" value="CAE0018335.1"/>
    <property type="molecule type" value="Transcribed_RNA"/>
</dbReference>
<dbReference type="GO" id="GO:0045271">
    <property type="term" value="C:respiratory chain complex I"/>
    <property type="evidence" value="ECO:0007669"/>
    <property type="project" value="InterPro"/>
</dbReference>
<evidence type="ECO:0000313" key="3">
    <source>
        <dbReference type="EMBL" id="CAE0018335.1"/>
    </source>
</evidence>
<dbReference type="PANTHER" id="PTHR12910:SF2">
    <property type="entry name" value="NADH DEHYDROGENASE [UBIQUINONE] 1 ALPHA SUBCOMPLEX SUBUNIT 12"/>
    <property type="match status" value="1"/>
</dbReference>
<dbReference type="Pfam" id="PF05071">
    <property type="entry name" value="NDUFA12"/>
    <property type="match status" value="1"/>
</dbReference>
<dbReference type="AlphaFoldDB" id="A0A7S3E353"/>
<comment type="similarity">
    <text evidence="1 2">Belongs to the complex I NDUFA12 subunit family.</text>
</comment>
<keyword evidence="2" id="KW-0813">Transport</keyword>
<dbReference type="PANTHER" id="PTHR12910">
    <property type="entry name" value="NADH-UBIQUINONE OXIDOREDUCTASE SUBUNIT B17.2"/>
    <property type="match status" value="1"/>
</dbReference>
<gene>
    <name evidence="3" type="ORF">CLAU1311_LOCUS4038</name>
</gene>
<evidence type="ECO:0000256" key="2">
    <source>
        <dbReference type="RuleBase" id="RU363103"/>
    </source>
</evidence>
<evidence type="ECO:0000256" key="1">
    <source>
        <dbReference type="ARBA" id="ARBA00007355"/>
    </source>
</evidence>
<protein>
    <recommendedName>
        <fullName evidence="2">NADH dehydrogenase [ubiquinone] 1 alpha subcomplex subunit 12</fullName>
    </recommendedName>
</protein>
<keyword evidence="2" id="KW-0679">Respiratory chain</keyword>
<keyword evidence="2" id="KW-0472">Membrane</keyword>
<proteinExistence type="inferred from homology"/>
<keyword evidence="2" id="KW-0496">Mitochondrion</keyword>
<keyword evidence="2" id="KW-0249">Electron transport</keyword>
<reference evidence="3" key="1">
    <citation type="submission" date="2021-01" db="EMBL/GenBank/DDBJ databases">
        <authorList>
            <person name="Corre E."/>
            <person name="Pelletier E."/>
            <person name="Niang G."/>
            <person name="Scheremetjew M."/>
            <person name="Finn R."/>
            <person name="Kale V."/>
            <person name="Holt S."/>
            <person name="Cochrane G."/>
            <person name="Meng A."/>
            <person name="Brown T."/>
            <person name="Cohen L."/>
        </authorList>
    </citation>
    <scope>NUCLEOTIDE SEQUENCE</scope>
    <source>
        <strain evidence="3">RCC856</strain>
    </source>
</reference>
<comment type="subcellular location">
    <subcellularLocation>
        <location evidence="2">Mitochondrion inner membrane</location>
        <topology evidence="2">Peripheral membrane protein</topology>
        <orientation evidence="2">Matrix side</orientation>
    </subcellularLocation>
</comment>
<comment type="function">
    <text evidence="2">Accessory subunit of the mitochondrial membrane respiratory chain NADH dehydrogenase (Complex I), that is believed not to be involved in catalysis. Complex I functions in the transfer of electrons from NADH to the respiratory chain. The immediate electron acceptor for the enzyme is believed to be ubiquinone.</text>
</comment>
<dbReference type="GO" id="GO:0006979">
    <property type="term" value="P:response to oxidative stress"/>
    <property type="evidence" value="ECO:0007669"/>
    <property type="project" value="TreeGrafter"/>
</dbReference>
<accession>A0A7S3E353</accession>
<keyword evidence="2" id="KW-0999">Mitochondrion inner membrane</keyword>
<sequence>MALARGARTLLPRAARGMLCQQQQQATFLSFLGKRAAKEAFDKGVKAVATVLDGKYMESHFVHPYLNKNAQFVGEDYNGNKYYEITEGVLYGRHRWVVYKDVFDYSPASVPAEWHGWLHNINDDAPTRVKFLEPSYKAPAVSYKYLGYQPKGSYRQKLALGRAKRNWKKYEAWTPPAK</sequence>